<reference evidence="2" key="1">
    <citation type="submission" date="2019-11" db="EMBL/GenBank/DDBJ databases">
        <authorList>
            <person name="Liu Y."/>
            <person name="Hou J."/>
            <person name="Li T.-Q."/>
            <person name="Guan C.-H."/>
            <person name="Wu X."/>
            <person name="Wu H.-Z."/>
            <person name="Ling F."/>
            <person name="Zhang R."/>
            <person name="Shi X.-G."/>
            <person name="Ren J.-P."/>
            <person name="Chen E.-F."/>
            <person name="Sun J.-M."/>
        </authorList>
    </citation>
    <scope>NUCLEOTIDE SEQUENCE</scope>
    <source>
        <strain evidence="2">Adult_tree_wgs_1</strain>
        <tissue evidence="2">Leaves</tissue>
    </source>
</reference>
<dbReference type="EMBL" id="WJXA01000005">
    <property type="protein sequence ID" value="KAF7143104.1"/>
    <property type="molecule type" value="Genomic_DNA"/>
</dbReference>
<comment type="caution">
    <text evidence="2">The sequence shown here is derived from an EMBL/GenBank/DDBJ whole genome shotgun (WGS) entry which is preliminary data.</text>
</comment>
<keyword evidence="1" id="KW-0812">Transmembrane</keyword>
<evidence type="ECO:0000256" key="1">
    <source>
        <dbReference type="SAM" id="Phobius"/>
    </source>
</evidence>
<accession>A0A834GVC4</accession>
<keyword evidence="3" id="KW-1185">Reference proteome</keyword>
<dbReference type="Proteomes" id="UP000626092">
    <property type="component" value="Unassembled WGS sequence"/>
</dbReference>
<keyword evidence="1" id="KW-1133">Transmembrane helix</keyword>
<feature type="transmembrane region" description="Helical" evidence="1">
    <location>
        <begin position="167"/>
        <end position="189"/>
    </location>
</feature>
<dbReference type="AlphaFoldDB" id="A0A834GVC4"/>
<gene>
    <name evidence="2" type="ORF">RHSIM_Rhsim05G0008500</name>
</gene>
<feature type="transmembrane region" description="Helical" evidence="1">
    <location>
        <begin position="89"/>
        <end position="107"/>
    </location>
</feature>
<dbReference type="OrthoDB" id="1667967at2759"/>
<evidence type="ECO:0000313" key="3">
    <source>
        <dbReference type="Proteomes" id="UP000626092"/>
    </source>
</evidence>
<sequence length="255" mass="28277">MAMSTMLQDICTFVFAAPSSFVARVLVEIPHLRDVMVPVGCTLTAAVVAWLVIPLILKSCYNESIKGTQVTPSAPFPYKASYWGALEDPLRCLIGFFSLSLAGYLIAPRIVSNYVLPAWKGAMMASFVLFLQRWKRSAFPHAFAVMVVNEADRINLSKLDTLFSKGIFGLGLLALAAAAGVSMLYISWITVAGEWVVLLADKDSNQNLYNGYYMRISKSVKVGDFVKRLQCQQEGESYVDSIRSEILGVFDWKEM</sequence>
<feature type="transmembrane region" description="Helical" evidence="1">
    <location>
        <begin position="35"/>
        <end position="57"/>
    </location>
</feature>
<protein>
    <submittedName>
        <fullName evidence="2">Uncharacterized protein</fullName>
    </submittedName>
</protein>
<evidence type="ECO:0000313" key="2">
    <source>
        <dbReference type="EMBL" id="KAF7143104.1"/>
    </source>
</evidence>
<organism evidence="2 3">
    <name type="scientific">Rhododendron simsii</name>
    <name type="common">Sims's rhododendron</name>
    <dbReference type="NCBI Taxonomy" id="118357"/>
    <lineage>
        <taxon>Eukaryota</taxon>
        <taxon>Viridiplantae</taxon>
        <taxon>Streptophyta</taxon>
        <taxon>Embryophyta</taxon>
        <taxon>Tracheophyta</taxon>
        <taxon>Spermatophyta</taxon>
        <taxon>Magnoliopsida</taxon>
        <taxon>eudicotyledons</taxon>
        <taxon>Gunneridae</taxon>
        <taxon>Pentapetalae</taxon>
        <taxon>asterids</taxon>
        <taxon>Ericales</taxon>
        <taxon>Ericaceae</taxon>
        <taxon>Ericoideae</taxon>
        <taxon>Rhodoreae</taxon>
        <taxon>Rhododendron</taxon>
    </lineage>
</organism>
<dbReference type="PANTHER" id="PTHR30566:SF5">
    <property type="entry name" value="MECHANOSENSITIVE ION CHANNEL PROTEIN 1, MITOCHONDRIAL-RELATED"/>
    <property type="match status" value="1"/>
</dbReference>
<name>A0A834GVC4_RHOSS</name>
<proteinExistence type="predicted"/>
<dbReference type="PANTHER" id="PTHR30566">
    <property type="entry name" value="YNAI-RELATED MECHANOSENSITIVE ION CHANNEL"/>
    <property type="match status" value="1"/>
</dbReference>
<keyword evidence="1" id="KW-0472">Membrane</keyword>